<evidence type="ECO:0000256" key="1">
    <source>
        <dbReference type="SAM" id="MobiDB-lite"/>
    </source>
</evidence>
<sequence length="364" mass="39616">MNQGGFSVRKAFCSLVVLLSLVLVFVGCGNGETKETSRSETSQAPSASPSSESATASTGELPPPEKSKLTLRLNWKFKGEFAPFFVTKSKGIFEKYGLDVDVLEGTSSVQTLQVVSQNKDDIGVTSTVEPLQGVEKGMGVKIIASYMSRSPIQILSFSDNPINTPKDLEGKTLATSISSTFTNVYDQFLSVNGVDASKVKLVKVETGARNTLFLNKEVDGVAVFSTNEYPMFEEKLGQKLTPLYMADFGFDIAGLTLVASDKFLQDNPNATKRLLAALAEGFRYTFDHPEEAARIAKGIFPDTVDEKLTAEQIKRTAELAIFGDKPIGWLDEDNLKKTAEVLANSGMLKEAPNPSDYYTNGFFQ</sequence>
<evidence type="ECO:0000259" key="2">
    <source>
        <dbReference type="Pfam" id="PF09084"/>
    </source>
</evidence>
<keyword evidence="4" id="KW-1185">Reference proteome</keyword>
<dbReference type="AlphaFoldDB" id="A0A841SW47"/>
<name>A0A841SW47_9BACL</name>
<protein>
    <submittedName>
        <fullName evidence="3">ABC transporter substrate-binding protein</fullName>
    </submittedName>
</protein>
<feature type="domain" description="SsuA/THI5-like" evidence="2">
    <location>
        <begin position="80"/>
        <end position="292"/>
    </location>
</feature>
<dbReference type="EMBL" id="JACJVQ010000018">
    <property type="protein sequence ID" value="MBB6636503.1"/>
    <property type="molecule type" value="Genomic_DNA"/>
</dbReference>
<dbReference type="PANTHER" id="PTHR31528">
    <property type="entry name" value="4-AMINO-5-HYDROXYMETHYL-2-METHYLPYRIMIDINE PHOSPHATE SYNTHASE THI11-RELATED"/>
    <property type="match status" value="1"/>
</dbReference>
<proteinExistence type="predicted"/>
<dbReference type="GO" id="GO:0009228">
    <property type="term" value="P:thiamine biosynthetic process"/>
    <property type="evidence" value="ECO:0007669"/>
    <property type="project" value="InterPro"/>
</dbReference>
<feature type="compositionally biased region" description="Low complexity" evidence="1">
    <location>
        <begin position="39"/>
        <end position="58"/>
    </location>
</feature>
<feature type="region of interest" description="Disordered" evidence="1">
    <location>
        <begin position="32"/>
        <end position="66"/>
    </location>
</feature>
<comment type="caution">
    <text evidence="3">The sequence shown here is derived from an EMBL/GenBank/DDBJ whole genome shotgun (WGS) entry which is preliminary data.</text>
</comment>
<accession>A0A841SW47</accession>
<dbReference type="SUPFAM" id="SSF53850">
    <property type="entry name" value="Periplasmic binding protein-like II"/>
    <property type="match status" value="1"/>
</dbReference>
<evidence type="ECO:0000313" key="4">
    <source>
        <dbReference type="Proteomes" id="UP000535838"/>
    </source>
</evidence>
<dbReference type="PANTHER" id="PTHR31528:SF3">
    <property type="entry name" value="THIAMINE BIOSYNTHESIS PROTEIN HI_0357-RELATED"/>
    <property type="match status" value="1"/>
</dbReference>
<dbReference type="Gene3D" id="3.40.190.10">
    <property type="entry name" value="Periplasmic binding protein-like II"/>
    <property type="match status" value="2"/>
</dbReference>
<gene>
    <name evidence="3" type="ORF">H7B67_20470</name>
</gene>
<reference evidence="3 4" key="1">
    <citation type="submission" date="2020-08" db="EMBL/GenBank/DDBJ databases">
        <title>Cohnella phylogeny.</title>
        <authorList>
            <person name="Dunlap C."/>
        </authorList>
    </citation>
    <scope>NUCLEOTIDE SEQUENCE [LARGE SCALE GENOMIC DNA]</scope>
    <source>
        <strain evidence="3 4">DSM 25241</strain>
    </source>
</reference>
<evidence type="ECO:0000313" key="3">
    <source>
        <dbReference type="EMBL" id="MBB6636503.1"/>
    </source>
</evidence>
<dbReference type="Pfam" id="PF09084">
    <property type="entry name" value="NMT1"/>
    <property type="match status" value="1"/>
</dbReference>
<dbReference type="Proteomes" id="UP000535838">
    <property type="component" value="Unassembled WGS sequence"/>
</dbReference>
<dbReference type="InterPro" id="IPR015168">
    <property type="entry name" value="SsuA/THI5"/>
</dbReference>
<organism evidence="3 4">
    <name type="scientific">Cohnella thailandensis</name>
    <dbReference type="NCBI Taxonomy" id="557557"/>
    <lineage>
        <taxon>Bacteria</taxon>
        <taxon>Bacillati</taxon>
        <taxon>Bacillota</taxon>
        <taxon>Bacilli</taxon>
        <taxon>Bacillales</taxon>
        <taxon>Paenibacillaceae</taxon>
        <taxon>Cohnella</taxon>
    </lineage>
</organism>
<dbReference type="InterPro" id="IPR027939">
    <property type="entry name" value="NMT1/THI5"/>
</dbReference>